<dbReference type="AlphaFoldDB" id="A0A6P8YRU2"/>
<organism evidence="4">
    <name type="scientific">Thrips palmi</name>
    <name type="common">Melon thrips</name>
    <dbReference type="NCBI Taxonomy" id="161013"/>
    <lineage>
        <taxon>Eukaryota</taxon>
        <taxon>Metazoa</taxon>
        <taxon>Ecdysozoa</taxon>
        <taxon>Arthropoda</taxon>
        <taxon>Hexapoda</taxon>
        <taxon>Insecta</taxon>
        <taxon>Pterygota</taxon>
        <taxon>Neoptera</taxon>
        <taxon>Paraneoptera</taxon>
        <taxon>Thysanoptera</taxon>
        <taxon>Terebrantia</taxon>
        <taxon>Thripoidea</taxon>
        <taxon>Thripidae</taxon>
        <taxon>Thrips</taxon>
    </lineage>
</organism>
<feature type="region of interest" description="Disordered" evidence="1">
    <location>
        <begin position="118"/>
        <end position="175"/>
    </location>
</feature>
<dbReference type="InParanoid" id="A0A6P8YRU2"/>
<feature type="compositionally biased region" description="Polar residues" evidence="1">
    <location>
        <begin position="127"/>
        <end position="136"/>
    </location>
</feature>
<protein>
    <submittedName>
        <fullName evidence="4">Uncharacterized protein LOC117646132</fullName>
    </submittedName>
</protein>
<keyword evidence="3" id="KW-1185">Reference proteome</keyword>
<proteinExistence type="predicted"/>
<sequence length="175" mass="17945">MTVRPLPTLVLVLCAASALARPDCNACFMKNAAKDLAHQPSPSAPTQGTATEPTPPTGPARGSASPSKGGEAAAAARPDPLVRAKRTAHAAAASWDHVDRDADHNVQIQNRLRDALLAESATPTPPQDSGGTTRQWTSSTSLPRPRRSGRTEAGGGNSASARTRTRAALAADGAT</sequence>
<evidence type="ECO:0000313" key="4">
    <source>
        <dbReference type="RefSeq" id="XP_034242748.1"/>
    </source>
</evidence>
<reference evidence="4" key="1">
    <citation type="submission" date="2025-08" db="UniProtKB">
        <authorList>
            <consortium name="RefSeq"/>
        </authorList>
    </citation>
    <scope>IDENTIFICATION</scope>
    <source>
        <tissue evidence="4">Total insect</tissue>
    </source>
</reference>
<dbReference type="Proteomes" id="UP000515158">
    <property type="component" value="Unplaced"/>
</dbReference>
<evidence type="ECO:0000313" key="3">
    <source>
        <dbReference type="Proteomes" id="UP000515158"/>
    </source>
</evidence>
<gene>
    <name evidence="4" type="primary">LOC117646132</name>
</gene>
<accession>A0A6P8YRU2</accession>
<evidence type="ECO:0000256" key="1">
    <source>
        <dbReference type="SAM" id="MobiDB-lite"/>
    </source>
</evidence>
<keyword evidence="2" id="KW-0732">Signal</keyword>
<feature type="region of interest" description="Disordered" evidence="1">
    <location>
        <begin position="37"/>
        <end position="102"/>
    </location>
</feature>
<dbReference type="KEGG" id="tpal:117646132"/>
<dbReference type="RefSeq" id="XP_034242748.1">
    <property type="nucleotide sequence ID" value="XM_034386857.1"/>
</dbReference>
<feature type="signal peptide" evidence="2">
    <location>
        <begin position="1"/>
        <end position="20"/>
    </location>
</feature>
<feature type="chain" id="PRO_5028355248" evidence="2">
    <location>
        <begin position="21"/>
        <end position="175"/>
    </location>
</feature>
<evidence type="ECO:0000256" key="2">
    <source>
        <dbReference type="SAM" id="SignalP"/>
    </source>
</evidence>
<feature type="compositionally biased region" description="Low complexity" evidence="1">
    <location>
        <begin position="159"/>
        <end position="175"/>
    </location>
</feature>
<name>A0A6P8YRU2_THRPL</name>
<dbReference type="GeneID" id="117646132"/>